<reference evidence="2" key="1">
    <citation type="submission" date="2022-03" db="EMBL/GenBank/DDBJ databases">
        <authorList>
            <person name="Martin C."/>
        </authorList>
    </citation>
    <scope>NUCLEOTIDE SEQUENCE</scope>
</reference>
<evidence type="ECO:0000256" key="1">
    <source>
        <dbReference type="SAM" id="MobiDB-lite"/>
    </source>
</evidence>
<comment type="caution">
    <text evidence="2">The sequence shown here is derived from an EMBL/GenBank/DDBJ whole genome shotgun (WGS) entry which is preliminary data.</text>
</comment>
<feature type="region of interest" description="Disordered" evidence="1">
    <location>
        <begin position="220"/>
        <end position="262"/>
    </location>
</feature>
<keyword evidence="3" id="KW-1185">Reference proteome</keyword>
<name>A0A8S4PWQ0_OWEFU</name>
<sequence>MDTSFKMKLIYWELHNAWLVTIASMLLSNGLGVAGVSSGYCPFVPPGTAEYCIGKGIDTKGCTNDTECDEGTKCCFESIYNCKTVCRTSKRHQPRLLGVKLTIELHHEFSLIADKQEYFEYRFRKHLNNHYNLSHRQVLTLDTGVGCCKNTEVSMTVAKSEDITNDDFENRIATLRLHVLLKTFHLHYDGRRWKGLAIRSNDAWGDVYYPTSLTTTTSTSTTITTTLPTTTPTTSTITTTTQRPTTSSPTTTKASTEEPAKLTNNTQTVLAPVVNRTNTVQSSTIKVRETRPDIAGSGTQLKLQLSTLLIPVLSLLVYL</sequence>
<gene>
    <name evidence="2" type="ORF">OFUS_LOCUS21444</name>
</gene>
<protein>
    <recommendedName>
        <fullName evidence="4">WAP domain-containing protein</fullName>
    </recommendedName>
</protein>
<dbReference type="EMBL" id="CAIIXF020000010">
    <property type="protein sequence ID" value="CAH1797107.1"/>
    <property type="molecule type" value="Genomic_DNA"/>
</dbReference>
<proteinExistence type="predicted"/>
<dbReference type="AlphaFoldDB" id="A0A8S4PWQ0"/>
<organism evidence="2 3">
    <name type="scientific">Owenia fusiformis</name>
    <name type="common">Polychaete worm</name>
    <dbReference type="NCBI Taxonomy" id="6347"/>
    <lineage>
        <taxon>Eukaryota</taxon>
        <taxon>Metazoa</taxon>
        <taxon>Spiralia</taxon>
        <taxon>Lophotrochozoa</taxon>
        <taxon>Annelida</taxon>
        <taxon>Polychaeta</taxon>
        <taxon>Sedentaria</taxon>
        <taxon>Canalipalpata</taxon>
        <taxon>Sabellida</taxon>
        <taxon>Oweniida</taxon>
        <taxon>Oweniidae</taxon>
        <taxon>Owenia</taxon>
    </lineage>
</organism>
<evidence type="ECO:0000313" key="3">
    <source>
        <dbReference type="Proteomes" id="UP000749559"/>
    </source>
</evidence>
<evidence type="ECO:0008006" key="4">
    <source>
        <dbReference type="Google" id="ProtNLM"/>
    </source>
</evidence>
<evidence type="ECO:0000313" key="2">
    <source>
        <dbReference type="EMBL" id="CAH1797107.1"/>
    </source>
</evidence>
<feature type="compositionally biased region" description="Low complexity" evidence="1">
    <location>
        <begin position="220"/>
        <end position="252"/>
    </location>
</feature>
<accession>A0A8S4PWQ0</accession>
<dbReference type="Proteomes" id="UP000749559">
    <property type="component" value="Unassembled WGS sequence"/>
</dbReference>